<dbReference type="InterPro" id="IPR000873">
    <property type="entry name" value="AMP-dep_synth/lig_dom"/>
</dbReference>
<dbReference type="NCBIfam" id="TIGR01733">
    <property type="entry name" value="AA-adenyl-dom"/>
    <property type="match status" value="1"/>
</dbReference>
<name>A0A7W5FPP7_9BACL</name>
<dbReference type="Gene3D" id="3.30.559.30">
    <property type="entry name" value="Nonribosomal peptide synthetase, condensation domain"/>
    <property type="match status" value="1"/>
</dbReference>
<protein>
    <submittedName>
        <fullName evidence="10">Amino acid adenylation domain-containing protein</fullName>
    </submittedName>
</protein>
<dbReference type="Gene3D" id="3.30.559.10">
    <property type="entry name" value="Chloramphenicol acetyltransferase-like domain"/>
    <property type="match status" value="1"/>
</dbReference>
<dbReference type="InterPro" id="IPR001242">
    <property type="entry name" value="Condensation_dom"/>
</dbReference>
<accession>A0A7W5FPP7</accession>
<dbReference type="InterPro" id="IPR010071">
    <property type="entry name" value="AA_adenyl_dom"/>
</dbReference>
<sequence length="1039" mass="114071">MHGNIMGMTLGSRFDAMAAQTPEHTAVIHEGTALTYQALQRQADALSSALLQAGVTKDSRIGMLCDRSAEWVAAMIAIVKLGAAYVPLAMEDPLPHIEQLAADVEVKLVLTDRDDVELSAPTLNLKRAIRMDAIRSAADSQPVTDDSLAYIMFTSGTTGKPKGVGVTQGNILNLTVNADYVRLDADIRVLQTGAPTFDASTFEVWGALLNGGTLVIPGKRGLTDFDYIEDMVRTYGITTMWLTAPLFHIAAEQNPSMFEGIRELVVGGDVVNQAAVNKVLEACSTIRVVNGYGPTECTTFSTTYRIPHSETLGPIPIGKPIRNASVHILNEQGLPVPQGEIGELYIGGKGVGAGYINRPELNAERFVDNPFGEGKLYRTGDRVSQDAAGNLHYYGRKDRQVKIRGYRIELAAVEAMLESIDEIESAAVCVVTNSLGGKEIGACVTVRGQREIHGEAIRQAFGLVAPSHVILTHLRVADAMPLNKNGKIDYGRILSFFEREQPASEKENGVPEVPEASEASSETDEARMMELISSRTGFPVTDLTTSFFELGIDSLMAVYLARDMTNAFGTKVSAVDILAHATLLDLMVFLGKGSAAAQPAASGIDGGARRSEAKQLPLLEQQKPFFVDYQVNPHSIRYNVPLLIELAAEVSVPRLMDALRQLVARHDGLRLQFSMAGTEMMQTLIDGPVYTIARVEGRPDLQQLIRPFDLTGGLPFRFALIESADSAWLFMDFHHIAVDGASLAVIVQDLNRLYGGLPLAEPDHNFAAIVEQAHEAFDSNRESSKAYWQTRLRQYGGMEELPTDKRPGSGNTHKSEVFRFRIGEGRTSALRAWAAAHQMTVFEGLMLGYACMLHAVTASPEVVFATPTRDYSIAADEPTVAMLTHTLWVHSEAKQEQPLAEFSHAFVQHLRESRKYEHVQLDEMYELLRMNTPEARGAVTDSLIAYHSVKEMQTELFGRPLQLKPISPDEGMFSLNLQIYDGADHLACEWEYVTGLFEPDTIASLCDMFAFMLERLEQQHPQDRSVQDLAAAYVRLQLA</sequence>
<evidence type="ECO:0000256" key="1">
    <source>
        <dbReference type="ARBA" id="ARBA00001957"/>
    </source>
</evidence>
<dbReference type="Gene3D" id="1.10.1200.10">
    <property type="entry name" value="ACP-like"/>
    <property type="match status" value="1"/>
</dbReference>
<dbReference type="GO" id="GO:0043041">
    <property type="term" value="P:amino acid activation for nonribosomal peptide biosynthetic process"/>
    <property type="evidence" value="ECO:0007669"/>
    <property type="project" value="TreeGrafter"/>
</dbReference>
<dbReference type="CDD" id="cd12117">
    <property type="entry name" value="A_NRPS_Srf_like"/>
    <property type="match status" value="1"/>
</dbReference>
<dbReference type="Pfam" id="PF00550">
    <property type="entry name" value="PP-binding"/>
    <property type="match status" value="1"/>
</dbReference>
<evidence type="ECO:0000256" key="2">
    <source>
        <dbReference type="ARBA" id="ARBA00006432"/>
    </source>
</evidence>
<dbReference type="SUPFAM" id="SSF52777">
    <property type="entry name" value="CoA-dependent acyltransferases"/>
    <property type="match status" value="2"/>
</dbReference>
<dbReference type="PANTHER" id="PTHR45527:SF1">
    <property type="entry name" value="FATTY ACID SYNTHASE"/>
    <property type="match status" value="1"/>
</dbReference>
<dbReference type="GO" id="GO:0005737">
    <property type="term" value="C:cytoplasm"/>
    <property type="evidence" value="ECO:0007669"/>
    <property type="project" value="TreeGrafter"/>
</dbReference>
<evidence type="ECO:0000256" key="8">
    <source>
        <dbReference type="SAM" id="MobiDB-lite"/>
    </source>
</evidence>
<proteinExistence type="inferred from homology"/>
<keyword evidence="3" id="KW-0596">Phosphopantetheine</keyword>
<dbReference type="GO" id="GO:0044550">
    <property type="term" value="P:secondary metabolite biosynthetic process"/>
    <property type="evidence" value="ECO:0007669"/>
    <property type="project" value="TreeGrafter"/>
</dbReference>
<gene>
    <name evidence="10" type="ORF">FHS18_004345</name>
</gene>
<dbReference type="Pfam" id="PF00668">
    <property type="entry name" value="Condensation"/>
    <property type="match status" value="1"/>
</dbReference>
<dbReference type="Gene3D" id="3.40.50.980">
    <property type="match status" value="2"/>
</dbReference>
<dbReference type="InterPro" id="IPR020845">
    <property type="entry name" value="AMP-binding_CS"/>
</dbReference>
<evidence type="ECO:0000256" key="5">
    <source>
        <dbReference type="ARBA" id="ARBA00022737"/>
    </source>
</evidence>
<comment type="cofactor">
    <cofactor evidence="1">
        <name>pantetheine 4'-phosphate</name>
        <dbReference type="ChEBI" id="CHEBI:47942"/>
    </cofactor>
</comment>
<comment type="similarity">
    <text evidence="2">Belongs to the ATP-dependent AMP-binding enzyme family.</text>
</comment>
<evidence type="ECO:0000256" key="6">
    <source>
        <dbReference type="ARBA" id="ARBA00023194"/>
    </source>
</evidence>
<dbReference type="PROSITE" id="PS00455">
    <property type="entry name" value="AMP_BINDING"/>
    <property type="match status" value="1"/>
</dbReference>
<dbReference type="InterPro" id="IPR020806">
    <property type="entry name" value="PKS_PP-bd"/>
</dbReference>
<dbReference type="EMBL" id="JACHXK010000011">
    <property type="protein sequence ID" value="MBB3112259.1"/>
    <property type="molecule type" value="Genomic_DNA"/>
</dbReference>
<feature type="domain" description="Carrier" evidence="9">
    <location>
        <begin position="519"/>
        <end position="594"/>
    </location>
</feature>
<dbReference type="Gene3D" id="3.30.300.30">
    <property type="match status" value="1"/>
</dbReference>
<dbReference type="GO" id="GO:0003824">
    <property type="term" value="F:catalytic activity"/>
    <property type="evidence" value="ECO:0007669"/>
    <property type="project" value="UniProtKB-KW"/>
</dbReference>
<dbReference type="InterPro" id="IPR036736">
    <property type="entry name" value="ACP-like_sf"/>
</dbReference>
<comment type="caution">
    <text evidence="10">The sequence shown here is derived from an EMBL/GenBank/DDBJ whole genome shotgun (WGS) entry which is preliminary data.</text>
</comment>
<evidence type="ECO:0000256" key="4">
    <source>
        <dbReference type="ARBA" id="ARBA00022553"/>
    </source>
</evidence>
<dbReference type="GO" id="GO:0017000">
    <property type="term" value="P:antibiotic biosynthetic process"/>
    <property type="evidence" value="ECO:0007669"/>
    <property type="project" value="UniProtKB-KW"/>
</dbReference>
<keyword evidence="5" id="KW-0677">Repeat</keyword>
<dbReference type="AlphaFoldDB" id="A0A7W5FPP7"/>
<dbReference type="InterPro" id="IPR045851">
    <property type="entry name" value="AMP-bd_C_sf"/>
</dbReference>
<dbReference type="SMART" id="SM00823">
    <property type="entry name" value="PKS_PP"/>
    <property type="match status" value="1"/>
</dbReference>
<dbReference type="SUPFAM" id="SSF56801">
    <property type="entry name" value="Acetyl-CoA synthetase-like"/>
    <property type="match status" value="1"/>
</dbReference>
<keyword evidence="6" id="KW-0045">Antibiotic biosynthesis</keyword>
<dbReference type="Gene3D" id="2.30.38.10">
    <property type="entry name" value="Luciferase, Domain 3"/>
    <property type="match status" value="1"/>
</dbReference>
<dbReference type="Proteomes" id="UP000570361">
    <property type="component" value="Unassembled WGS sequence"/>
</dbReference>
<evidence type="ECO:0000256" key="3">
    <source>
        <dbReference type="ARBA" id="ARBA00022450"/>
    </source>
</evidence>
<evidence type="ECO:0000256" key="7">
    <source>
        <dbReference type="ARBA" id="ARBA00023268"/>
    </source>
</evidence>
<evidence type="ECO:0000313" key="11">
    <source>
        <dbReference type="Proteomes" id="UP000570361"/>
    </source>
</evidence>
<evidence type="ECO:0000259" key="9">
    <source>
        <dbReference type="PROSITE" id="PS50075"/>
    </source>
</evidence>
<dbReference type="GO" id="GO:0008610">
    <property type="term" value="P:lipid biosynthetic process"/>
    <property type="evidence" value="ECO:0007669"/>
    <property type="project" value="UniProtKB-ARBA"/>
</dbReference>
<feature type="compositionally biased region" description="Low complexity" evidence="8">
    <location>
        <begin position="510"/>
        <end position="520"/>
    </location>
</feature>
<keyword evidence="7" id="KW-0511">Multifunctional enzyme</keyword>
<dbReference type="PROSITE" id="PS50075">
    <property type="entry name" value="CARRIER"/>
    <property type="match status" value="1"/>
</dbReference>
<organism evidence="10 11">
    <name type="scientific">Paenibacillus phyllosphaerae</name>
    <dbReference type="NCBI Taxonomy" id="274593"/>
    <lineage>
        <taxon>Bacteria</taxon>
        <taxon>Bacillati</taxon>
        <taxon>Bacillota</taxon>
        <taxon>Bacilli</taxon>
        <taxon>Bacillales</taxon>
        <taxon>Paenibacillaceae</taxon>
        <taxon>Paenibacillus</taxon>
    </lineage>
</organism>
<reference evidence="10 11" key="1">
    <citation type="submission" date="2020-08" db="EMBL/GenBank/DDBJ databases">
        <title>Genomic Encyclopedia of Type Strains, Phase III (KMG-III): the genomes of soil and plant-associated and newly described type strains.</title>
        <authorList>
            <person name="Whitman W."/>
        </authorList>
    </citation>
    <scope>NUCLEOTIDE SEQUENCE [LARGE SCALE GENOMIC DNA]</scope>
    <source>
        <strain evidence="10 11">CECT 5862</strain>
    </source>
</reference>
<feature type="region of interest" description="Disordered" evidence="8">
    <location>
        <begin position="502"/>
        <end position="525"/>
    </location>
</feature>
<dbReference type="InterPro" id="IPR009081">
    <property type="entry name" value="PP-bd_ACP"/>
</dbReference>
<dbReference type="InterPro" id="IPR023213">
    <property type="entry name" value="CAT-like_dom_sf"/>
</dbReference>
<dbReference type="PANTHER" id="PTHR45527">
    <property type="entry name" value="NONRIBOSOMAL PEPTIDE SYNTHETASE"/>
    <property type="match status" value="1"/>
</dbReference>
<evidence type="ECO:0000313" key="10">
    <source>
        <dbReference type="EMBL" id="MBB3112259.1"/>
    </source>
</evidence>
<dbReference type="GO" id="GO:0031177">
    <property type="term" value="F:phosphopantetheine binding"/>
    <property type="evidence" value="ECO:0007669"/>
    <property type="project" value="InterPro"/>
</dbReference>
<dbReference type="SUPFAM" id="SSF47336">
    <property type="entry name" value="ACP-like"/>
    <property type="match status" value="1"/>
</dbReference>
<dbReference type="RefSeq" id="WP_183602349.1">
    <property type="nucleotide sequence ID" value="NZ_JACHXK010000011.1"/>
</dbReference>
<keyword evidence="11" id="KW-1185">Reference proteome</keyword>
<dbReference type="Pfam" id="PF00501">
    <property type="entry name" value="AMP-binding"/>
    <property type="match status" value="1"/>
</dbReference>
<keyword evidence="4" id="KW-0597">Phosphoprotein</keyword>